<comment type="caution">
    <text evidence="2">The sequence shown here is derived from an EMBL/GenBank/DDBJ whole genome shotgun (WGS) entry which is preliminary data.</text>
</comment>
<evidence type="ECO:0000313" key="3">
    <source>
        <dbReference type="Proteomes" id="UP001283361"/>
    </source>
</evidence>
<accession>A0AAE0ZIQ4</accession>
<dbReference type="AlphaFoldDB" id="A0AAE0ZIQ4"/>
<feature type="compositionally biased region" description="Basic and acidic residues" evidence="1">
    <location>
        <begin position="34"/>
        <end position="45"/>
    </location>
</feature>
<gene>
    <name evidence="2" type="ORF">RRG08_038695</name>
</gene>
<feature type="region of interest" description="Disordered" evidence="1">
    <location>
        <begin position="28"/>
        <end position="57"/>
    </location>
</feature>
<dbReference type="EMBL" id="JAWDGP010003865">
    <property type="protein sequence ID" value="KAK3770184.1"/>
    <property type="molecule type" value="Genomic_DNA"/>
</dbReference>
<evidence type="ECO:0000256" key="1">
    <source>
        <dbReference type="SAM" id="MobiDB-lite"/>
    </source>
</evidence>
<protein>
    <submittedName>
        <fullName evidence="2">Uncharacterized protein</fullName>
    </submittedName>
</protein>
<organism evidence="2 3">
    <name type="scientific">Elysia crispata</name>
    <name type="common">lettuce slug</name>
    <dbReference type="NCBI Taxonomy" id="231223"/>
    <lineage>
        <taxon>Eukaryota</taxon>
        <taxon>Metazoa</taxon>
        <taxon>Spiralia</taxon>
        <taxon>Lophotrochozoa</taxon>
        <taxon>Mollusca</taxon>
        <taxon>Gastropoda</taxon>
        <taxon>Heterobranchia</taxon>
        <taxon>Euthyneura</taxon>
        <taxon>Panpulmonata</taxon>
        <taxon>Sacoglossa</taxon>
        <taxon>Placobranchoidea</taxon>
        <taxon>Plakobranchidae</taxon>
        <taxon>Elysia</taxon>
    </lineage>
</organism>
<sequence length="92" mass="10491">MFEHNEGGDEFDRTELSNWRRVQKSIIANSRGETVSKGDSVRLEGETAPAPHPPFSLRTHNGCWRGAFSAIENKLHDRDSFHLLQKSLTEKQ</sequence>
<evidence type="ECO:0000313" key="2">
    <source>
        <dbReference type="EMBL" id="KAK3770184.1"/>
    </source>
</evidence>
<proteinExistence type="predicted"/>
<reference evidence="2" key="1">
    <citation type="journal article" date="2023" name="G3 (Bethesda)">
        <title>A reference genome for the long-term kleptoplast-retaining sea slug Elysia crispata morphotype clarki.</title>
        <authorList>
            <person name="Eastman K.E."/>
            <person name="Pendleton A.L."/>
            <person name="Shaikh M.A."/>
            <person name="Suttiyut T."/>
            <person name="Ogas R."/>
            <person name="Tomko P."/>
            <person name="Gavelis G."/>
            <person name="Widhalm J.R."/>
            <person name="Wisecaver J.H."/>
        </authorList>
    </citation>
    <scope>NUCLEOTIDE SEQUENCE</scope>
    <source>
        <strain evidence="2">ECLA1</strain>
    </source>
</reference>
<dbReference type="Proteomes" id="UP001283361">
    <property type="component" value="Unassembled WGS sequence"/>
</dbReference>
<name>A0AAE0ZIQ4_9GAST</name>
<keyword evidence="3" id="KW-1185">Reference proteome</keyword>